<dbReference type="PANTHER" id="PTHR12466:SF8">
    <property type="entry name" value="PARAFIBROMIN"/>
    <property type="match status" value="1"/>
</dbReference>
<evidence type="ECO:0000256" key="4">
    <source>
        <dbReference type="ARBA" id="ARBA00023242"/>
    </source>
</evidence>
<keyword evidence="4" id="KW-0539">Nucleus</keyword>
<organism evidence="7 8">
    <name type="scientific">Triangularia setosa</name>
    <dbReference type="NCBI Taxonomy" id="2587417"/>
    <lineage>
        <taxon>Eukaryota</taxon>
        <taxon>Fungi</taxon>
        <taxon>Dikarya</taxon>
        <taxon>Ascomycota</taxon>
        <taxon>Pezizomycotina</taxon>
        <taxon>Sordariomycetes</taxon>
        <taxon>Sordariomycetidae</taxon>
        <taxon>Sordariales</taxon>
        <taxon>Podosporaceae</taxon>
        <taxon>Triangularia</taxon>
    </lineage>
</organism>
<comment type="similarity">
    <text evidence="2">Belongs to the CDC73 family.</text>
</comment>
<dbReference type="GO" id="GO:0006368">
    <property type="term" value="P:transcription elongation by RNA polymerase II"/>
    <property type="evidence" value="ECO:0007669"/>
    <property type="project" value="InterPro"/>
</dbReference>
<keyword evidence="8" id="KW-1185">Reference proteome</keyword>
<name>A0AAN6W7M4_9PEZI</name>
<reference evidence="7" key="1">
    <citation type="journal article" date="2023" name="Mol. Phylogenet. Evol.">
        <title>Genome-scale phylogeny and comparative genomics of the fungal order Sordariales.</title>
        <authorList>
            <person name="Hensen N."/>
            <person name="Bonometti L."/>
            <person name="Westerberg I."/>
            <person name="Brannstrom I.O."/>
            <person name="Guillou S."/>
            <person name="Cros-Aarteil S."/>
            <person name="Calhoun S."/>
            <person name="Haridas S."/>
            <person name="Kuo A."/>
            <person name="Mondo S."/>
            <person name="Pangilinan J."/>
            <person name="Riley R."/>
            <person name="LaButti K."/>
            <person name="Andreopoulos B."/>
            <person name="Lipzen A."/>
            <person name="Chen C."/>
            <person name="Yan M."/>
            <person name="Daum C."/>
            <person name="Ng V."/>
            <person name="Clum A."/>
            <person name="Steindorff A."/>
            <person name="Ohm R.A."/>
            <person name="Martin F."/>
            <person name="Silar P."/>
            <person name="Natvig D.O."/>
            <person name="Lalanne C."/>
            <person name="Gautier V."/>
            <person name="Ament-Velasquez S.L."/>
            <person name="Kruys A."/>
            <person name="Hutchinson M.I."/>
            <person name="Powell A.J."/>
            <person name="Barry K."/>
            <person name="Miller A.N."/>
            <person name="Grigoriev I.V."/>
            <person name="Debuchy R."/>
            <person name="Gladieux P."/>
            <person name="Hiltunen Thoren M."/>
            <person name="Johannesson H."/>
        </authorList>
    </citation>
    <scope>NUCLEOTIDE SEQUENCE</scope>
    <source>
        <strain evidence="7">CBS 892.96</strain>
    </source>
</reference>
<keyword evidence="7" id="KW-0132">Cell division</keyword>
<gene>
    <name evidence="7" type="ORF">QBC36DRAFT_213449</name>
</gene>
<dbReference type="AlphaFoldDB" id="A0AAN6W7M4"/>
<protein>
    <submittedName>
        <fullName evidence="7">Cell division control protein</fullName>
    </submittedName>
</protein>
<dbReference type="InterPro" id="IPR038103">
    <property type="entry name" value="CDC73_C_sf"/>
</dbReference>
<evidence type="ECO:0000313" key="8">
    <source>
        <dbReference type="Proteomes" id="UP001302321"/>
    </source>
</evidence>
<dbReference type="InterPro" id="IPR007852">
    <property type="entry name" value="Cdc73/Parafibromin"/>
</dbReference>
<evidence type="ECO:0000256" key="3">
    <source>
        <dbReference type="ARBA" id="ARBA00023163"/>
    </source>
</evidence>
<dbReference type="GO" id="GO:0000993">
    <property type="term" value="F:RNA polymerase II complex binding"/>
    <property type="evidence" value="ECO:0007669"/>
    <property type="project" value="TreeGrafter"/>
</dbReference>
<feature type="compositionally biased region" description="Polar residues" evidence="5">
    <location>
        <begin position="209"/>
        <end position="232"/>
    </location>
</feature>
<dbReference type="GO" id="GO:0051301">
    <property type="term" value="P:cell division"/>
    <property type="evidence" value="ECO:0007669"/>
    <property type="project" value="UniProtKB-KW"/>
</dbReference>
<evidence type="ECO:0000313" key="7">
    <source>
        <dbReference type="EMBL" id="KAK4176715.1"/>
    </source>
</evidence>
<dbReference type="EMBL" id="MU866188">
    <property type="protein sequence ID" value="KAK4176715.1"/>
    <property type="molecule type" value="Genomic_DNA"/>
</dbReference>
<accession>A0AAN6W7M4</accession>
<evidence type="ECO:0000256" key="5">
    <source>
        <dbReference type="SAM" id="MobiDB-lite"/>
    </source>
</evidence>
<keyword evidence="7" id="KW-0131">Cell cycle</keyword>
<reference evidence="7" key="2">
    <citation type="submission" date="2023-05" db="EMBL/GenBank/DDBJ databases">
        <authorList>
            <consortium name="Lawrence Berkeley National Laboratory"/>
            <person name="Steindorff A."/>
            <person name="Hensen N."/>
            <person name="Bonometti L."/>
            <person name="Westerberg I."/>
            <person name="Brannstrom I.O."/>
            <person name="Guillou S."/>
            <person name="Cros-Aarteil S."/>
            <person name="Calhoun S."/>
            <person name="Haridas S."/>
            <person name="Kuo A."/>
            <person name="Mondo S."/>
            <person name="Pangilinan J."/>
            <person name="Riley R."/>
            <person name="Labutti K."/>
            <person name="Andreopoulos B."/>
            <person name="Lipzen A."/>
            <person name="Chen C."/>
            <person name="Yanf M."/>
            <person name="Daum C."/>
            <person name="Ng V."/>
            <person name="Clum A."/>
            <person name="Ohm R."/>
            <person name="Martin F."/>
            <person name="Silar P."/>
            <person name="Natvig D."/>
            <person name="Lalanne C."/>
            <person name="Gautier V."/>
            <person name="Ament-Velasquez S.L."/>
            <person name="Kruys A."/>
            <person name="Hutchinson M.I."/>
            <person name="Powell A.J."/>
            <person name="Barry K."/>
            <person name="Miller A.N."/>
            <person name="Grigoriev I.V."/>
            <person name="Debuchy R."/>
            <person name="Gladieux P."/>
            <person name="Thoren M.H."/>
            <person name="Johannesson H."/>
        </authorList>
    </citation>
    <scope>NUCLEOTIDE SEQUENCE</scope>
    <source>
        <strain evidence="7">CBS 892.96</strain>
    </source>
</reference>
<comment type="caution">
    <text evidence="7">The sequence shown here is derived from an EMBL/GenBank/DDBJ whole genome shotgun (WGS) entry which is preliminary data.</text>
</comment>
<evidence type="ECO:0000256" key="2">
    <source>
        <dbReference type="ARBA" id="ARBA00010427"/>
    </source>
</evidence>
<dbReference type="InterPro" id="IPR031336">
    <property type="entry name" value="CDC73_C"/>
</dbReference>
<dbReference type="Gene3D" id="3.40.50.11990">
    <property type="entry name" value="RNA polymerase II accessory factor, Cdc73 C-terminal domain"/>
    <property type="match status" value="1"/>
</dbReference>
<dbReference type="GO" id="GO:0016593">
    <property type="term" value="C:Cdc73/Paf1 complex"/>
    <property type="evidence" value="ECO:0007669"/>
    <property type="project" value="InterPro"/>
</dbReference>
<dbReference type="GO" id="GO:0032968">
    <property type="term" value="P:positive regulation of transcription elongation by RNA polymerase II"/>
    <property type="evidence" value="ECO:0007669"/>
    <property type="project" value="TreeGrafter"/>
</dbReference>
<keyword evidence="3" id="KW-0804">Transcription</keyword>
<sequence length="416" mass="46439">MASSTTTDPLLLFRQSIRTSSRIIPVSSSESNDEVALSQATHLVFSDSGNRVVLPVDVQSRFMSTEGNLIDLRSIYFAWVNRDITIPEYNAAAEKLNEELGKGGVHKFPFVERLNLIAWLEGAGDDTEFIKPLVGGEKEGGEKVGGGFGEEMKKVEKRGEKAGKGMVDPRLAQIYEGERRMGDRNSVLRGIKPTDFSHIRKLATQFMTRKPTGNSGDARSSTNISNNPSLALNQKPAKRPDPIILLSPSASSLLRMSNAKAFLEGGRYTPPDHSTPPTMIAVSRIIKDMDPNRPIRFILVEGPENFRPEYWNRVVAVFTTGQAWQFKSYKWTNPVELFKHVQGVYLGWRGEQPPESVRAFGHKVLACSVEKWRDPGQPGAEQSRWRDREVVESIWKAVEANMRAKGWKKDAAPTSI</sequence>
<dbReference type="Proteomes" id="UP001302321">
    <property type="component" value="Unassembled WGS sequence"/>
</dbReference>
<evidence type="ECO:0000259" key="6">
    <source>
        <dbReference type="Pfam" id="PF05179"/>
    </source>
</evidence>
<dbReference type="Pfam" id="PF05179">
    <property type="entry name" value="CDC73_C"/>
    <property type="match status" value="1"/>
</dbReference>
<evidence type="ECO:0000256" key="1">
    <source>
        <dbReference type="ARBA" id="ARBA00004123"/>
    </source>
</evidence>
<feature type="region of interest" description="Disordered" evidence="5">
    <location>
        <begin position="209"/>
        <end position="236"/>
    </location>
</feature>
<dbReference type="FunFam" id="3.40.50.11990:FF:000003">
    <property type="entry name" value="Pol II transcription elongation factor subunit Cdc73"/>
    <property type="match status" value="1"/>
</dbReference>
<dbReference type="PANTHER" id="PTHR12466">
    <property type="entry name" value="CDC73 DOMAIN PROTEIN"/>
    <property type="match status" value="1"/>
</dbReference>
<feature type="domain" description="Cell division control protein 73 C-terminal" evidence="6">
    <location>
        <begin position="239"/>
        <end position="400"/>
    </location>
</feature>
<comment type="subcellular location">
    <subcellularLocation>
        <location evidence="1">Nucleus</location>
    </subcellularLocation>
</comment>
<proteinExistence type="inferred from homology"/>